<sequence>MSRQFGGAGAAGHRTGWLPCVFLRFALEPAIRGKDLGVDAEKSPADSGAQRKTVDVPPATTEQPSGRLPRDGADPTLTDEEQRARIGSAGGGSYGPGAPGHDSSSD</sequence>
<proteinExistence type="predicted"/>
<dbReference type="EMBL" id="BOQN01000016">
    <property type="protein sequence ID" value="GIM89620.1"/>
    <property type="molecule type" value="Genomic_DNA"/>
</dbReference>
<reference evidence="2 3" key="1">
    <citation type="submission" date="2021-03" db="EMBL/GenBank/DDBJ databases">
        <title>Whole genome shotgun sequence of Actinoplanes toevensis NBRC 105298.</title>
        <authorList>
            <person name="Komaki H."/>
            <person name="Tamura T."/>
        </authorList>
    </citation>
    <scope>NUCLEOTIDE SEQUENCE [LARGE SCALE GENOMIC DNA]</scope>
    <source>
        <strain evidence="2 3">NBRC 105298</strain>
    </source>
</reference>
<feature type="compositionally biased region" description="Gly residues" evidence="1">
    <location>
        <begin position="88"/>
        <end position="98"/>
    </location>
</feature>
<evidence type="ECO:0000256" key="1">
    <source>
        <dbReference type="SAM" id="MobiDB-lite"/>
    </source>
</evidence>
<comment type="caution">
    <text evidence="2">The sequence shown here is derived from an EMBL/GenBank/DDBJ whole genome shotgun (WGS) entry which is preliminary data.</text>
</comment>
<evidence type="ECO:0000313" key="2">
    <source>
        <dbReference type="EMBL" id="GIM89620.1"/>
    </source>
</evidence>
<accession>A0A919T845</accession>
<gene>
    <name evidence="2" type="ORF">Ato02nite_014130</name>
</gene>
<feature type="compositionally biased region" description="Basic and acidic residues" evidence="1">
    <location>
        <begin position="34"/>
        <end position="44"/>
    </location>
</feature>
<keyword evidence="3" id="KW-1185">Reference proteome</keyword>
<evidence type="ECO:0000313" key="3">
    <source>
        <dbReference type="Proteomes" id="UP000677082"/>
    </source>
</evidence>
<name>A0A919T845_9ACTN</name>
<dbReference type="Proteomes" id="UP000677082">
    <property type="component" value="Unassembled WGS sequence"/>
</dbReference>
<protein>
    <submittedName>
        <fullName evidence="2">Uncharacterized protein</fullName>
    </submittedName>
</protein>
<dbReference type="AlphaFoldDB" id="A0A919T845"/>
<feature type="region of interest" description="Disordered" evidence="1">
    <location>
        <begin position="34"/>
        <end position="106"/>
    </location>
</feature>
<organism evidence="2 3">
    <name type="scientific">Paractinoplanes toevensis</name>
    <dbReference type="NCBI Taxonomy" id="571911"/>
    <lineage>
        <taxon>Bacteria</taxon>
        <taxon>Bacillati</taxon>
        <taxon>Actinomycetota</taxon>
        <taxon>Actinomycetes</taxon>
        <taxon>Micromonosporales</taxon>
        <taxon>Micromonosporaceae</taxon>
        <taxon>Paractinoplanes</taxon>
    </lineage>
</organism>